<sequence>MQVYAGIIRGVKWLSLCGARMVFDGCVSALKWATLNFQQVSAAAGWRQTGKHVCVSSVLNGLERGLAERED</sequence>
<dbReference type="EMBL" id="JAURVH010001514">
    <property type="protein sequence ID" value="KAK5934546.1"/>
    <property type="molecule type" value="Genomic_DNA"/>
</dbReference>
<dbReference type="Proteomes" id="UP001331515">
    <property type="component" value="Unassembled WGS sequence"/>
</dbReference>
<reference evidence="1 2" key="1">
    <citation type="journal article" date="2023" name="Mol. Biol. Evol.">
        <title>Genomics of Secondarily Temperate Adaptation in the Only Non-Antarctic Icefish.</title>
        <authorList>
            <person name="Rivera-Colon A.G."/>
            <person name="Rayamajhi N."/>
            <person name="Minhas B.F."/>
            <person name="Madrigal G."/>
            <person name="Bilyk K.T."/>
            <person name="Yoon V."/>
            <person name="Hune M."/>
            <person name="Gregory S."/>
            <person name="Cheng C.H.C."/>
            <person name="Catchen J.M."/>
        </authorList>
    </citation>
    <scope>NUCLEOTIDE SEQUENCE [LARGE SCALE GENOMIC DNA]</scope>
    <source>
        <tissue evidence="1">White muscle</tissue>
    </source>
</reference>
<protein>
    <submittedName>
        <fullName evidence="1">Uncharacterized protein</fullName>
    </submittedName>
</protein>
<evidence type="ECO:0000313" key="2">
    <source>
        <dbReference type="Proteomes" id="UP001331515"/>
    </source>
</evidence>
<evidence type="ECO:0000313" key="1">
    <source>
        <dbReference type="EMBL" id="KAK5934546.1"/>
    </source>
</evidence>
<gene>
    <name evidence="1" type="ORF">CgunFtcFv8_014936</name>
</gene>
<name>A0AAN8E3P7_CHAGU</name>
<proteinExistence type="predicted"/>
<comment type="caution">
    <text evidence="1">The sequence shown here is derived from an EMBL/GenBank/DDBJ whole genome shotgun (WGS) entry which is preliminary data.</text>
</comment>
<accession>A0AAN8E3P7</accession>
<keyword evidence="2" id="KW-1185">Reference proteome</keyword>
<dbReference type="AlphaFoldDB" id="A0AAN8E3P7"/>
<organism evidence="1 2">
    <name type="scientific">Champsocephalus gunnari</name>
    <name type="common">Mackerel icefish</name>
    <dbReference type="NCBI Taxonomy" id="52237"/>
    <lineage>
        <taxon>Eukaryota</taxon>
        <taxon>Metazoa</taxon>
        <taxon>Chordata</taxon>
        <taxon>Craniata</taxon>
        <taxon>Vertebrata</taxon>
        <taxon>Euteleostomi</taxon>
        <taxon>Actinopterygii</taxon>
        <taxon>Neopterygii</taxon>
        <taxon>Teleostei</taxon>
        <taxon>Neoteleostei</taxon>
        <taxon>Acanthomorphata</taxon>
        <taxon>Eupercaria</taxon>
        <taxon>Perciformes</taxon>
        <taxon>Notothenioidei</taxon>
        <taxon>Channichthyidae</taxon>
        <taxon>Champsocephalus</taxon>
    </lineage>
</organism>